<protein>
    <recommendedName>
        <fullName evidence="29">Lysyl oxidase homolog</fullName>
        <ecNumber evidence="29">1.4.3.13</ecNumber>
    </recommendedName>
</protein>
<dbReference type="SMART" id="SM00202">
    <property type="entry name" value="SR"/>
    <property type="match status" value="1"/>
</dbReference>
<reference evidence="31 32" key="1">
    <citation type="submission" date="2021-06" db="EMBL/GenBank/DDBJ databases">
        <authorList>
            <person name="Palmer J.M."/>
        </authorList>
    </citation>
    <scope>NUCLEOTIDE SEQUENCE [LARGE SCALE GENOMIC DNA]</scope>
    <source>
        <strain evidence="31 32">GA_2019</strain>
        <tissue evidence="31">Muscle</tissue>
    </source>
</reference>
<dbReference type="Proteomes" id="UP001476798">
    <property type="component" value="Unassembled WGS sequence"/>
</dbReference>
<dbReference type="InterPro" id="IPR001695">
    <property type="entry name" value="Lysyl_oxidase"/>
</dbReference>
<comment type="PTM">
    <text evidence="29">The lysine tyrosylquinone cross-link (LTQ) is generated by condensation of the epsilon-amino group of a lysine with a topaquinone produced by oxidation of tyrosine.</text>
</comment>
<comment type="caution">
    <text evidence="31">The sequence shown here is derived from an EMBL/GenBank/DDBJ whole genome shotgun (WGS) entry which is preliminary data.</text>
</comment>
<evidence type="ECO:0000256" key="15">
    <source>
        <dbReference type="ARBA" id="ARBA00022772"/>
    </source>
</evidence>
<name>A0ABV0NLI6_9TELE</name>
<feature type="non-terminal residue" evidence="31">
    <location>
        <position position="147"/>
    </location>
</feature>
<comment type="function">
    <text evidence="29">Mediates the post-translational oxidative deamination of lysine residues on target proteins leading to the formation of deaminated lysine (allysine).</text>
</comment>
<evidence type="ECO:0000256" key="25">
    <source>
        <dbReference type="ARBA" id="ARBA00023180"/>
    </source>
</evidence>
<dbReference type="InterPro" id="IPR001190">
    <property type="entry name" value="SRCR"/>
</dbReference>
<keyword evidence="12 29" id="KW-0479">Metal-binding</keyword>
<evidence type="ECO:0000256" key="11">
    <source>
        <dbReference type="ARBA" id="ARBA00022530"/>
    </source>
</evidence>
<evidence type="ECO:0000256" key="19">
    <source>
        <dbReference type="ARBA" id="ARBA00022869"/>
    </source>
</evidence>
<evidence type="ECO:0000313" key="32">
    <source>
        <dbReference type="Proteomes" id="UP001476798"/>
    </source>
</evidence>
<evidence type="ECO:0000256" key="26">
    <source>
        <dbReference type="ARBA" id="ARBA00023242"/>
    </source>
</evidence>
<dbReference type="PRINTS" id="PR00258">
    <property type="entry name" value="SPERACTRCPTR"/>
</dbReference>
<evidence type="ECO:0000256" key="18">
    <source>
        <dbReference type="ARBA" id="ARBA00022853"/>
    </source>
</evidence>
<organism evidence="31 32">
    <name type="scientific">Goodea atripinnis</name>
    <dbReference type="NCBI Taxonomy" id="208336"/>
    <lineage>
        <taxon>Eukaryota</taxon>
        <taxon>Metazoa</taxon>
        <taxon>Chordata</taxon>
        <taxon>Craniata</taxon>
        <taxon>Vertebrata</taxon>
        <taxon>Euteleostomi</taxon>
        <taxon>Actinopterygii</taxon>
        <taxon>Neopterygii</taxon>
        <taxon>Teleostei</taxon>
        <taxon>Neoteleostei</taxon>
        <taxon>Acanthomorphata</taxon>
        <taxon>Ovalentaria</taxon>
        <taxon>Atherinomorphae</taxon>
        <taxon>Cyprinodontiformes</taxon>
        <taxon>Goodeidae</taxon>
        <taxon>Goodea</taxon>
    </lineage>
</organism>
<dbReference type="SUPFAM" id="SSF56487">
    <property type="entry name" value="SRCR-like"/>
    <property type="match status" value="1"/>
</dbReference>
<evidence type="ECO:0000256" key="5">
    <source>
        <dbReference type="ARBA" id="ARBA00004302"/>
    </source>
</evidence>
<dbReference type="Gene3D" id="3.10.250.10">
    <property type="entry name" value="SRCR-like domain"/>
    <property type="match status" value="1"/>
</dbReference>
<comment type="subcellular location">
    <subcellularLocation>
        <location evidence="4">Chromosome</location>
    </subcellularLocation>
    <subcellularLocation>
        <location evidence="3">Endoplasmic reticulum</location>
    </subcellularLocation>
    <subcellularLocation>
        <location evidence="2">Nucleus</location>
    </subcellularLocation>
    <subcellularLocation>
        <location evidence="5">Secreted</location>
        <location evidence="5">Extracellular space</location>
        <location evidence="5">Extracellular matrix</location>
        <location evidence="5">Basement membrane</location>
    </subcellularLocation>
</comment>
<evidence type="ECO:0000256" key="2">
    <source>
        <dbReference type="ARBA" id="ARBA00004123"/>
    </source>
</evidence>
<feature type="domain" description="SRCR" evidence="30">
    <location>
        <begin position="1"/>
        <end position="80"/>
    </location>
</feature>
<dbReference type="InterPro" id="IPR036772">
    <property type="entry name" value="SRCR-like_dom_sf"/>
</dbReference>
<keyword evidence="26" id="KW-0539">Nucleus</keyword>
<evidence type="ECO:0000256" key="13">
    <source>
        <dbReference type="ARBA" id="ARBA00022729"/>
    </source>
</evidence>
<keyword evidence="24" id="KW-0804">Transcription</keyword>
<evidence type="ECO:0000256" key="22">
    <source>
        <dbReference type="ARBA" id="ARBA00023015"/>
    </source>
</evidence>
<keyword evidence="18" id="KW-0156">Chromatin regulator</keyword>
<dbReference type="PRINTS" id="PR00074">
    <property type="entry name" value="LYSYLOXIDASE"/>
</dbReference>
<gene>
    <name evidence="31" type="primary">LOXL2B_2</name>
    <name evidence="31" type="ORF">GOODEAATRI_015280</name>
</gene>
<dbReference type="InterPro" id="IPR019828">
    <property type="entry name" value="Lysyl_oxidase_CS"/>
</dbReference>
<comment type="caution">
    <text evidence="28">Lacks conserved residue(s) required for the propagation of feature annotation.</text>
</comment>
<evidence type="ECO:0000256" key="20">
    <source>
        <dbReference type="ARBA" id="ARBA00023002"/>
    </source>
</evidence>
<evidence type="ECO:0000256" key="12">
    <source>
        <dbReference type="ARBA" id="ARBA00022723"/>
    </source>
</evidence>
<keyword evidence="21 29" id="KW-0186">Copper</keyword>
<dbReference type="EC" id="1.4.3.13" evidence="29"/>
<dbReference type="PROSITE" id="PS50287">
    <property type="entry name" value="SRCR_2"/>
    <property type="match status" value="1"/>
</dbReference>
<keyword evidence="10 29" id="KW-0964">Secreted</keyword>
<keyword evidence="25" id="KW-0325">Glycoprotein</keyword>
<evidence type="ECO:0000259" key="30">
    <source>
        <dbReference type="PROSITE" id="PS50287"/>
    </source>
</evidence>
<evidence type="ECO:0000256" key="27">
    <source>
        <dbReference type="ARBA" id="ARBA00047861"/>
    </source>
</evidence>
<evidence type="ECO:0000256" key="7">
    <source>
        <dbReference type="ARBA" id="ARBA00022454"/>
    </source>
</evidence>
<dbReference type="InterPro" id="IPR050912">
    <property type="entry name" value="LOX-like_protein"/>
</dbReference>
<evidence type="ECO:0000256" key="3">
    <source>
        <dbReference type="ARBA" id="ARBA00004240"/>
    </source>
</evidence>
<evidence type="ECO:0000256" key="4">
    <source>
        <dbReference type="ARBA" id="ARBA00004286"/>
    </source>
</evidence>
<keyword evidence="11" id="KW-0272">Extracellular matrix</keyword>
<accession>A0ABV0NLI6</accession>
<keyword evidence="14" id="KW-0677">Repeat</keyword>
<evidence type="ECO:0000256" key="1">
    <source>
        <dbReference type="ARBA" id="ARBA00001935"/>
    </source>
</evidence>
<evidence type="ECO:0000256" key="9">
    <source>
        <dbReference type="ARBA" id="ARBA00022491"/>
    </source>
</evidence>
<evidence type="ECO:0000256" key="6">
    <source>
        <dbReference type="ARBA" id="ARBA00007492"/>
    </source>
</evidence>
<evidence type="ECO:0000256" key="23">
    <source>
        <dbReference type="ARBA" id="ARBA00023157"/>
    </source>
</evidence>
<evidence type="ECO:0000256" key="8">
    <source>
        <dbReference type="ARBA" id="ARBA00022477"/>
    </source>
</evidence>
<dbReference type="Pfam" id="PF01186">
    <property type="entry name" value="Lysyl_oxidase"/>
    <property type="match status" value="1"/>
</dbReference>
<evidence type="ECO:0000256" key="17">
    <source>
        <dbReference type="ARBA" id="ARBA00022837"/>
    </source>
</evidence>
<feature type="non-terminal residue" evidence="31">
    <location>
        <position position="1"/>
    </location>
</feature>
<proteinExistence type="inferred from homology"/>
<keyword evidence="15 29" id="KW-0801">TPQ</keyword>
<keyword evidence="32" id="KW-1185">Reference proteome</keyword>
<keyword evidence="9" id="KW-0678">Repressor</keyword>
<keyword evidence="13" id="KW-0732">Signal</keyword>
<dbReference type="EMBL" id="JAHRIO010041105">
    <property type="protein sequence ID" value="MEQ2171896.1"/>
    <property type="molecule type" value="Genomic_DNA"/>
</dbReference>
<comment type="similarity">
    <text evidence="6 29">Belongs to the lysyl oxidase family.</text>
</comment>
<keyword evidence="20 29" id="KW-0560">Oxidoreductase</keyword>
<keyword evidence="16" id="KW-0256">Endoplasmic reticulum</keyword>
<keyword evidence="23" id="KW-1015">Disulfide bond</keyword>
<evidence type="ECO:0000256" key="24">
    <source>
        <dbReference type="ARBA" id="ARBA00023163"/>
    </source>
</evidence>
<keyword evidence="22" id="KW-0805">Transcription regulation</keyword>
<comment type="catalytic activity">
    <reaction evidence="27 29">
        <text>L-lysyl-[protein] + O2 + H2O = (S)-2-amino-6-oxohexanoyl-[protein] + H2O2 + NH4(+)</text>
        <dbReference type="Rhea" id="RHEA:24544"/>
        <dbReference type="Rhea" id="RHEA-COMP:9752"/>
        <dbReference type="Rhea" id="RHEA-COMP:12448"/>
        <dbReference type="ChEBI" id="CHEBI:15377"/>
        <dbReference type="ChEBI" id="CHEBI:15379"/>
        <dbReference type="ChEBI" id="CHEBI:16240"/>
        <dbReference type="ChEBI" id="CHEBI:28938"/>
        <dbReference type="ChEBI" id="CHEBI:29969"/>
        <dbReference type="ChEBI" id="CHEBI:131803"/>
        <dbReference type="EC" id="1.4.3.13"/>
    </reaction>
</comment>
<evidence type="ECO:0000256" key="16">
    <source>
        <dbReference type="ARBA" id="ARBA00022824"/>
    </source>
</evidence>
<keyword evidence="8 29" id="KW-0886">LTQ</keyword>
<keyword evidence="7" id="KW-0158">Chromosome</keyword>
<evidence type="ECO:0000313" key="31">
    <source>
        <dbReference type="EMBL" id="MEQ2171896.1"/>
    </source>
</evidence>
<evidence type="ECO:0000256" key="28">
    <source>
        <dbReference type="PROSITE-ProRule" id="PRU00196"/>
    </source>
</evidence>
<keyword evidence="19" id="KW-0084">Basement membrane</keyword>
<keyword evidence="17" id="KW-0106">Calcium</keyword>
<evidence type="ECO:0000256" key="21">
    <source>
        <dbReference type="ARBA" id="ARBA00023008"/>
    </source>
</evidence>
<comment type="cofactor">
    <cofactor evidence="1 29">
        <name>Cu cation</name>
        <dbReference type="ChEBI" id="CHEBI:23378"/>
    </cofactor>
</comment>
<dbReference type="PANTHER" id="PTHR45817:SF1">
    <property type="entry name" value="LYSYL OXIDASE HOMOLOG 2"/>
    <property type="match status" value="1"/>
</dbReference>
<sequence length="147" mass="16909">LRLRGGRNPFEGRVEVLVERNGSLVWGTVCSEGWGTMEAMVVCRQLGLGFASSAFQVVEQTTYMEDRPMFMLQCAYEENCLASTSDQTPVNSFRRLLRFSSQIHNNGQSDFKPKAAKHLWVWHDCHRHYHSMEVFTTYDLLTLNGTR</sequence>
<dbReference type="PROSITE" id="PS00926">
    <property type="entry name" value="LYSYL_OXIDASE"/>
    <property type="match status" value="1"/>
</dbReference>
<dbReference type="PANTHER" id="PTHR45817">
    <property type="entry name" value="LYSYL OXIDASE-LIKE-RELATED"/>
    <property type="match status" value="1"/>
</dbReference>
<evidence type="ECO:0000256" key="29">
    <source>
        <dbReference type="RuleBase" id="RU367046"/>
    </source>
</evidence>
<evidence type="ECO:0000256" key="10">
    <source>
        <dbReference type="ARBA" id="ARBA00022525"/>
    </source>
</evidence>
<evidence type="ECO:0000256" key="14">
    <source>
        <dbReference type="ARBA" id="ARBA00022737"/>
    </source>
</evidence>